<dbReference type="EMBL" id="KZ678136">
    <property type="protein sequence ID" value="PSN66457.1"/>
    <property type="molecule type" value="Genomic_DNA"/>
</dbReference>
<reference evidence="2 3" key="1">
    <citation type="journal article" date="2018" name="Front. Microbiol.">
        <title>Genome-Wide Analysis of Corynespora cassiicola Leaf Fall Disease Putative Effectors.</title>
        <authorList>
            <person name="Lopez D."/>
            <person name="Ribeiro S."/>
            <person name="Label P."/>
            <person name="Fumanal B."/>
            <person name="Venisse J.S."/>
            <person name="Kohler A."/>
            <person name="de Oliveira R.R."/>
            <person name="Labutti K."/>
            <person name="Lipzen A."/>
            <person name="Lail K."/>
            <person name="Bauer D."/>
            <person name="Ohm R.A."/>
            <person name="Barry K.W."/>
            <person name="Spatafora J."/>
            <person name="Grigoriev I.V."/>
            <person name="Martin F.M."/>
            <person name="Pujade-Renaud V."/>
        </authorList>
    </citation>
    <scope>NUCLEOTIDE SEQUENCE [LARGE SCALE GENOMIC DNA]</scope>
    <source>
        <strain evidence="2 3">Philippines</strain>
    </source>
</reference>
<keyword evidence="1" id="KW-0812">Transmembrane</keyword>
<feature type="transmembrane region" description="Helical" evidence="1">
    <location>
        <begin position="40"/>
        <end position="68"/>
    </location>
</feature>
<keyword evidence="3" id="KW-1185">Reference proteome</keyword>
<organism evidence="2 3">
    <name type="scientific">Corynespora cassiicola Philippines</name>
    <dbReference type="NCBI Taxonomy" id="1448308"/>
    <lineage>
        <taxon>Eukaryota</taxon>
        <taxon>Fungi</taxon>
        <taxon>Dikarya</taxon>
        <taxon>Ascomycota</taxon>
        <taxon>Pezizomycotina</taxon>
        <taxon>Dothideomycetes</taxon>
        <taxon>Pleosporomycetidae</taxon>
        <taxon>Pleosporales</taxon>
        <taxon>Corynesporascaceae</taxon>
        <taxon>Corynespora</taxon>
    </lineage>
</organism>
<protein>
    <submittedName>
        <fullName evidence="2">Uncharacterized protein</fullName>
    </submittedName>
</protein>
<dbReference type="OrthoDB" id="5428040at2759"/>
<feature type="transmembrane region" description="Helical" evidence="1">
    <location>
        <begin position="154"/>
        <end position="172"/>
    </location>
</feature>
<keyword evidence="1" id="KW-0472">Membrane</keyword>
<feature type="transmembrane region" description="Helical" evidence="1">
    <location>
        <begin position="74"/>
        <end position="94"/>
    </location>
</feature>
<evidence type="ECO:0000256" key="1">
    <source>
        <dbReference type="SAM" id="Phobius"/>
    </source>
</evidence>
<accession>A0A2T2NLZ9</accession>
<dbReference type="Proteomes" id="UP000240883">
    <property type="component" value="Unassembled WGS sequence"/>
</dbReference>
<sequence length="717" mass="79300">MATQYHTLDMNEDADRESPRICASDIDVPSNAKNGVMRRLGYLPCLLLISSALGSLVFVACISFLWFANDDNILWNYIAIAGWTARTIAIAAVVLRTSITVQAGIASSMLASILLEDAGIYMPKLAVLSIMRAAAPAPYTLFRHIWPVIYTKNWIFSSLAAALTITSVFLQFTSTVLLADLDTGYVTGNLVSYPVTIRQAPTIGTRKWNVGVREYPAFAEYSEGMAADGSSGLSDTGLTLRAFLPISRQENRSSIHKYEGFSQVFDTRVVCVRPNITNLEVYLNSSLPVLHGSMSIPSDLRELAAASRLYGKDGDEFNCQVSIGALSEYQRYMYHQSDWKMTVCQFYGGSGHIQEAFREFNASEEGHAFLQKSYLLVNFTGDLLSPLGDIPEYTANPHLGFASLGRLFNDSIPGLVRRNRADWVDLYRTNGNYTPTEIRTKLSFSLCFSGFPARPFNISASSSVPPVEPRYRYDSDSGRVNFDDVRKQMLTSSGSLEDRGVLSLASQNWSTNWDGFYSYFHWMDVDSLLSMEDAGGAPTIHLIDAMTPSFARADISMGGLLLDILRSNGTTAEAMQSMLMVALESRYQDYLFFVGRTATMDRSNYSSQRADFVPVQIPGGQRRTANHAAGATQSYVLIMSAVFIHSVIVCSITAWYLKATTATLLWESWSNIAQIINSDTIGYLEKASAAKDSEVKAWMQSENLHLTSIKVKASPKL</sequence>
<feature type="transmembrane region" description="Helical" evidence="1">
    <location>
        <begin position="635"/>
        <end position="657"/>
    </location>
</feature>
<name>A0A2T2NLZ9_CORCC</name>
<evidence type="ECO:0000313" key="2">
    <source>
        <dbReference type="EMBL" id="PSN66457.1"/>
    </source>
</evidence>
<keyword evidence="1" id="KW-1133">Transmembrane helix</keyword>
<gene>
    <name evidence="2" type="ORF">BS50DRAFT_622120</name>
</gene>
<dbReference type="AlphaFoldDB" id="A0A2T2NLZ9"/>
<evidence type="ECO:0000313" key="3">
    <source>
        <dbReference type="Proteomes" id="UP000240883"/>
    </source>
</evidence>
<proteinExistence type="predicted"/>